<reference evidence="10 11" key="1">
    <citation type="submission" date="2020-08" db="EMBL/GenBank/DDBJ databases">
        <title>Sphingomonas sp. sand1-3 16S ribosomal RNA gene Genome sequencing and assembly.</title>
        <authorList>
            <person name="Kang M."/>
        </authorList>
    </citation>
    <scope>NUCLEOTIDE SEQUENCE [LARGE SCALE GENOMIC DNA]</scope>
    <source>
        <strain evidence="11">sand1-3</strain>
    </source>
</reference>
<dbReference type="SUPFAM" id="SSF103481">
    <property type="entry name" value="Multidrug resistance efflux transporter EmrE"/>
    <property type="match status" value="2"/>
</dbReference>
<evidence type="ECO:0000256" key="6">
    <source>
        <dbReference type="ARBA" id="ARBA00022989"/>
    </source>
</evidence>
<dbReference type="PANTHER" id="PTHR22911">
    <property type="entry name" value="ACYL-MALONYL CONDENSING ENZYME-RELATED"/>
    <property type="match status" value="1"/>
</dbReference>
<feature type="transmembrane region" description="Helical" evidence="8">
    <location>
        <begin position="12"/>
        <end position="31"/>
    </location>
</feature>
<dbReference type="GO" id="GO:0005886">
    <property type="term" value="C:plasma membrane"/>
    <property type="evidence" value="ECO:0007669"/>
    <property type="project" value="UniProtKB-SubCell"/>
</dbReference>
<comment type="subcellular location">
    <subcellularLocation>
        <location evidence="1">Cell membrane</location>
        <topology evidence="1">Multi-pass membrane protein</topology>
    </subcellularLocation>
</comment>
<accession>A0A7G9L0P9</accession>
<organism evidence="10 11">
    <name type="scientific">Sphingomonas sabuli</name>
    <dbReference type="NCBI Taxonomy" id="2764186"/>
    <lineage>
        <taxon>Bacteria</taxon>
        <taxon>Pseudomonadati</taxon>
        <taxon>Pseudomonadota</taxon>
        <taxon>Alphaproteobacteria</taxon>
        <taxon>Sphingomonadales</taxon>
        <taxon>Sphingomonadaceae</taxon>
        <taxon>Sphingomonas</taxon>
    </lineage>
</organism>
<evidence type="ECO:0000313" key="11">
    <source>
        <dbReference type="Proteomes" id="UP000515861"/>
    </source>
</evidence>
<dbReference type="Proteomes" id="UP000515861">
    <property type="component" value="Chromosome"/>
</dbReference>
<dbReference type="AlphaFoldDB" id="A0A7G9L0P9"/>
<feature type="transmembrane region" description="Helical" evidence="8">
    <location>
        <begin position="221"/>
        <end position="241"/>
    </location>
</feature>
<dbReference type="NCBIfam" id="TIGR00688">
    <property type="entry name" value="rarD"/>
    <property type="match status" value="1"/>
</dbReference>
<evidence type="ECO:0000313" key="10">
    <source>
        <dbReference type="EMBL" id="QNM82198.1"/>
    </source>
</evidence>
<dbReference type="PANTHER" id="PTHR22911:SF137">
    <property type="entry name" value="SOLUTE CARRIER FAMILY 35 MEMBER G2-RELATED"/>
    <property type="match status" value="1"/>
</dbReference>
<evidence type="ECO:0000259" key="9">
    <source>
        <dbReference type="Pfam" id="PF00892"/>
    </source>
</evidence>
<keyword evidence="11" id="KW-1185">Reference proteome</keyword>
<comment type="similarity">
    <text evidence="2">Belongs to the EamA transporter family.</text>
</comment>
<feature type="transmembrane region" description="Helical" evidence="8">
    <location>
        <begin position="187"/>
        <end position="209"/>
    </location>
</feature>
<feature type="transmembrane region" description="Helical" evidence="8">
    <location>
        <begin position="51"/>
        <end position="69"/>
    </location>
</feature>
<gene>
    <name evidence="10" type="primary">rarD</name>
    <name evidence="10" type="ORF">H8M03_09210</name>
</gene>
<sequence>MNAPRTPSDQQRAALAGLWFGLGAYGLWGVLPIYFKALAAVGPVDIVAHRVAWSVPFLALLLLLFARTGEVRAVLRQRRTMVLLAASACLIAVNWLLYVYAVTTGHILAGSLGYYLNPLVNVVMGRFILKERLGWLQWAAVVVALAGISALAYQSLGQLWISLALAFSFATYGLLRKIASVEAVAGLAIETTLLLPLALLWLAWGVAAGGPAFGPTRTDTILLLLAGVATSVPLLLFTAAARRLRYSTLGMLQFIAPTLQFIIAVAFYGEAFTAAHAVAFGAIWIALILYVTALVRDHRSASAAPSD</sequence>
<dbReference type="InterPro" id="IPR037185">
    <property type="entry name" value="EmrE-like"/>
</dbReference>
<feature type="transmembrane region" description="Helical" evidence="8">
    <location>
        <begin position="135"/>
        <end position="153"/>
    </location>
</feature>
<feature type="transmembrane region" description="Helical" evidence="8">
    <location>
        <begin position="107"/>
        <end position="128"/>
    </location>
</feature>
<feature type="transmembrane region" description="Helical" evidence="8">
    <location>
        <begin position="81"/>
        <end position="101"/>
    </location>
</feature>
<name>A0A7G9L0P9_9SPHN</name>
<keyword evidence="3" id="KW-0813">Transport</keyword>
<evidence type="ECO:0000256" key="2">
    <source>
        <dbReference type="ARBA" id="ARBA00007362"/>
    </source>
</evidence>
<protein>
    <submittedName>
        <fullName evidence="10">EamA family transporter RarD</fullName>
    </submittedName>
</protein>
<evidence type="ECO:0000256" key="8">
    <source>
        <dbReference type="SAM" id="Phobius"/>
    </source>
</evidence>
<proteinExistence type="inferred from homology"/>
<feature type="transmembrane region" description="Helical" evidence="8">
    <location>
        <begin position="248"/>
        <end position="268"/>
    </location>
</feature>
<evidence type="ECO:0000256" key="4">
    <source>
        <dbReference type="ARBA" id="ARBA00022475"/>
    </source>
</evidence>
<dbReference type="EMBL" id="CP060697">
    <property type="protein sequence ID" value="QNM82198.1"/>
    <property type="molecule type" value="Genomic_DNA"/>
</dbReference>
<dbReference type="RefSeq" id="WP_187479153.1">
    <property type="nucleotide sequence ID" value="NZ_CP060697.1"/>
</dbReference>
<evidence type="ECO:0000256" key="1">
    <source>
        <dbReference type="ARBA" id="ARBA00004651"/>
    </source>
</evidence>
<feature type="domain" description="EamA" evidence="9">
    <location>
        <begin position="16"/>
        <end position="150"/>
    </location>
</feature>
<keyword evidence="6 8" id="KW-1133">Transmembrane helix</keyword>
<keyword evidence="7 8" id="KW-0472">Membrane</keyword>
<evidence type="ECO:0000256" key="5">
    <source>
        <dbReference type="ARBA" id="ARBA00022692"/>
    </source>
</evidence>
<dbReference type="InterPro" id="IPR004626">
    <property type="entry name" value="RarD"/>
</dbReference>
<feature type="transmembrane region" description="Helical" evidence="8">
    <location>
        <begin position="274"/>
        <end position="295"/>
    </location>
</feature>
<feature type="transmembrane region" description="Helical" evidence="8">
    <location>
        <begin position="159"/>
        <end position="175"/>
    </location>
</feature>
<evidence type="ECO:0000256" key="3">
    <source>
        <dbReference type="ARBA" id="ARBA00022448"/>
    </source>
</evidence>
<dbReference type="InterPro" id="IPR000620">
    <property type="entry name" value="EamA_dom"/>
</dbReference>
<keyword evidence="5 8" id="KW-0812">Transmembrane</keyword>
<keyword evidence="4" id="KW-1003">Cell membrane</keyword>
<evidence type="ECO:0000256" key="7">
    <source>
        <dbReference type="ARBA" id="ARBA00023136"/>
    </source>
</evidence>
<dbReference type="Pfam" id="PF00892">
    <property type="entry name" value="EamA"/>
    <property type="match status" value="1"/>
</dbReference>
<dbReference type="KEGG" id="ssau:H8M03_09210"/>